<gene>
    <name evidence="2" type="ORF">SAMN05660649_01531</name>
</gene>
<organism evidence="2 3">
    <name type="scientific">Desulfotruncus arcticus DSM 17038</name>
    <dbReference type="NCBI Taxonomy" id="1121424"/>
    <lineage>
        <taxon>Bacteria</taxon>
        <taxon>Bacillati</taxon>
        <taxon>Bacillota</taxon>
        <taxon>Clostridia</taxon>
        <taxon>Eubacteriales</taxon>
        <taxon>Desulfallaceae</taxon>
        <taxon>Desulfotruncus</taxon>
    </lineage>
</organism>
<dbReference type="Gene3D" id="3.40.50.300">
    <property type="entry name" value="P-loop containing nucleotide triphosphate hydrolases"/>
    <property type="match status" value="1"/>
</dbReference>
<dbReference type="Proteomes" id="UP000199337">
    <property type="component" value="Unassembled WGS sequence"/>
</dbReference>
<dbReference type="SUPFAM" id="SSF75138">
    <property type="entry name" value="HprK N-terminal domain-like"/>
    <property type="match status" value="1"/>
</dbReference>
<reference evidence="3" key="1">
    <citation type="submission" date="2016-10" db="EMBL/GenBank/DDBJ databases">
        <authorList>
            <person name="Varghese N."/>
            <person name="Submissions S."/>
        </authorList>
    </citation>
    <scope>NUCLEOTIDE SEQUENCE [LARGE SCALE GENOMIC DNA]</scope>
    <source>
        <strain evidence="3">DSM 17038</strain>
    </source>
</reference>
<feature type="domain" description="DRTGG" evidence="1">
    <location>
        <begin position="213"/>
        <end position="315"/>
    </location>
</feature>
<dbReference type="PANTHER" id="PTHR43356:SF2">
    <property type="entry name" value="PHOSPHATE ACETYLTRANSFERASE"/>
    <property type="match status" value="1"/>
</dbReference>
<protein>
    <recommendedName>
        <fullName evidence="1">DRTGG domain-containing protein</fullName>
    </recommendedName>
</protein>
<dbReference type="InterPro" id="IPR010766">
    <property type="entry name" value="DRTGG"/>
</dbReference>
<dbReference type="EMBL" id="FOOX01000004">
    <property type="protein sequence ID" value="SFG39052.1"/>
    <property type="molecule type" value="Genomic_DNA"/>
</dbReference>
<proteinExistence type="predicted"/>
<dbReference type="PANTHER" id="PTHR43356">
    <property type="entry name" value="PHOSPHATE ACETYLTRANSFERASE"/>
    <property type="match status" value="1"/>
</dbReference>
<keyword evidence="3" id="KW-1185">Reference proteome</keyword>
<dbReference type="Gene3D" id="3.40.1390.20">
    <property type="entry name" value="HprK N-terminal domain-like"/>
    <property type="match status" value="1"/>
</dbReference>
<dbReference type="InterPro" id="IPR028979">
    <property type="entry name" value="Ser_kin/Pase_Hpr-like_N_sf"/>
</dbReference>
<evidence type="ECO:0000313" key="3">
    <source>
        <dbReference type="Proteomes" id="UP000199337"/>
    </source>
</evidence>
<evidence type="ECO:0000259" key="1">
    <source>
        <dbReference type="Pfam" id="PF07085"/>
    </source>
</evidence>
<dbReference type="InterPro" id="IPR027417">
    <property type="entry name" value="P-loop_NTPase"/>
</dbReference>
<sequence>MRNLFILGTAESGKTAVAVGLALKLKDLGYKVAYFKPVANLTGAASRKDRDALLMKQVLEMQPDADEIAPYKAGPSYLSTYRHSETIEQLTATFEKVSSGADIVVIGGASDPSIMSTLGLDAITLARRLNAAALFIIKIKNDYSLDQTVFLNNQFSGQDIPVIGNIFNNVPRPLLAKTEGIYQQRLSERGYRTLGIIPARHDFAFPTVAEYFDTLGGEVLAGEDKLDRPVEDLIIGAMTIESALGYLRRSPNKAFITGGDRADLALAALETSTSVIILTGGLYPDVKVIARASEKGVPVILVHYDTYATMEKLSEVSKNIRPGDNQAINAAREIIDNHVNWQYIVDQLKK</sequence>
<accession>A0A1I2REY4</accession>
<dbReference type="STRING" id="341036.SAMN05660649_01531"/>
<dbReference type="AlphaFoldDB" id="A0A1I2REY4"/>
<dbReference type="RefSeq" id="WP_092470288.1">
    <property type="nucleotide sequence ID" value="NZ_FOOX01000004.1"/>
</dbReference>
<evidence type="ECO:0000313" key="2">
    <source>
        <dbReference type="EMBL" id="SFG39052.1"/>
    </source>
</evidence>
<dbReference type="SUPFAM" id="SSF52540">
    <property type="entry name" value="P-loop containing nucleoside triphosphate hydrolases"/>
    <property type="match status" value="1"/>
</dbReference>
<name>A0A1I2REY4_9FIRM</name>
<dbReference type="Pfam" id="PF07085">
    <property type="entry name" value="DRTGG"/>
    <property type="match status" value="1"/>
</dbReference>
<dbReference type="OrthoDB" id="9769095at2"/>
<dbReference type="Pfam" id="PF13500">
    <property type="entry name" value="AAA_26"/>
    <property type="match status" value="1"/>
</dbReference>
<dbReference type="InterPro" id="IPR050500">
    <property type="entry name" value="Phos_Acetyltrans/Butyryltrans"/>
</dbReference>
<dbReference type="CDD" id="cd03109">
    <property type="entry name" value="DTBS"/>
    <property type="match status" value="1"/>
</dbReference>